<name>A0A485KZM9_9STRA</name>
<dbReference type="EMBL" id="CAADRA010005459">
    <property type="protein sequence ID" value="VFT90065.1"/>
    <property type="molecule type" value="Genomic_DNA"/>
</dbReference>
<feature type="signal peptide" evidence="3">
    <location>
        <begin position="1"/>
        <end position="19"/>
    </location>
</feature>
<keyword evidence="2" id="KW-1015">Disulfide bond</keyword>
<dbReference type="InterPro" id="IPR023346">
    <property type="entry name" value="Lysozyme-like_dom_sf"/>
</dbReference>
<feature type="domain" description="Glycoside hydrolase family 19 catalytic" evidence="4">
    <location>
        <begin position="96"/>
        <end position="148"/>
    </location>
</feature>
<dbReference type="GO" id="GO:0006952">
    <property type="term" value="P:defense response"/>
    <property type="evidence" value="ECO:0007669"/>
    <property type="project" value="UniProtKB-KW"/>
</dbReference>
<dbReference type="GO" id="GO:0006032">
    <property type="term" value="P:chitin catabolic process"/>
    <property type="evidence" value="ECO:0007669"/>
    <property type="project" value="InterPro"/>
</dbReference>
<reference evidence="6 7" key="1">
    <citation type="submission" date="2019-03" db="EMBL/GenBank/DDBJ databases">
        <authorList>
            <person name="Gaulin E."/>
            <person name="Dumas B."/>
        </authorList>
    </citation>
    <scope>NUCLEOTIDE SEQUENCE [LARGE SCALE GENOMIC DNA]</scope>
    <source>
        <strain evidence="6">CBS 568.67</strain>
    </source>
</reference>
<evidence type="ECO:0000256" key="1">
    <source>
        <dbReference type="ARBA" id="ARBA00022821"/>
    </source>
</evidence>
<organism evidence="6 7">
    <name type="scientific">Aphanomyces stellatus</name>
    <dbReference type="NCBI Taxonomy" id="120398"/>
    <lineage>
        <taxon>Eukaryota</taxon>
        <taxon>Sar</taxon>
        <taxon>Stramenopiles</taxon>
        <taxon>Oomycota</taxon>
        <taxon>Saprolegniomycetes</taxon>
        <taxon>Saprolegniales</taxon>
        <taxon>Verrucalvaceae</taxon>
        <taxon>Aphanomyces</taxon>
    </lineage>
</organism>
<reference evidence="5" key="2">
    <citation type="submission" date="2019-06" db="EMBL/GenBank/DDBJ databases">
        <title>Genomics analysis of Aphanomyces spp. identifies a new class of oomycete effector associated with host adaptation.</title>
        <authorList>
            <person name="Gaulin E."/>
        </authorList>
    </citation>
    <scope>NUCLEOTIDE SEQUENCE</scope>
    <source>
        <strain evidence="5">CBS 578.67</strain>
    </source>
</reference>
<evidence type="ECO:0000313" key="5">
    <source>
        <dbReference type="EMBL" id="KAF0696012.1"/>
    </source>
</evidence>
<keyword evidence="7" id="KW-1185">Reference proteome</keyword>
<protein>
    <submittedName>
        <fullName evidence="6">Aste57867_13225 protein</fullName>
    </submittedName>
</protein>
<dbReference type="Gene3D" id="1.10.530.10">
    <property type="match status" value="1"/>
</dbReference>
<dbReference type="Pfam" id="PF00182">
    <property type="entry name" value="Glyco_hydro_19"/>
    <property type="match status" value="1"/>
</dbReference>
<dbReference type="InterPro" id="IPR000726">
    <property type="entry name" value="Glyco_hydro_19_cat"/>
</dbReference>
<sequence length="207" mass="23230">MHLVNLITTLAIVATSASANLSDYLSEAVFHRFFPHANPVFTYANLVNYATEFDQLANSGDAETDKRELAAFLAHVTRETGWLRYPEELAKNTKYAPFIGRGALQLTWDYNYKAFGDAIGQTFDRNTCTRVATQSDLIWRSAFWFWYHNGMHMFAGEANGGFAKTTRKINGGECGRAAEKDRIQHFESYCRSFGVSPGTNLSCKPAI</sequence>
<dbReference type="EMBL" id="VJMH01005438">
    <property type="protein sequence ID" value="KAF0696012.1"/>
    <property type="molecule type" value="Genomic_DNA"/>
</dbReference>
<dbReference type="GO" id="GO:0004568">
    <property type="term" value="F:chitinase activity"/>
    <property type="evidence" value="ECO:0007669"/>
    <property type="project" value="InterPro"/>
</dbReference>
<feature type="chain" id="PRO_5033828743" evidence="3">
    <location>
        <begin position="20"/>
        <end position="207"/>
    </location>
</feature>
<evidence type="ECO:0000313" key="6">
    <source>
        <dbReference type="EMBL" id="VFT90065.1"/>
    </source>
</evidence>
<evidence type="ECO:0000259" key="4">
    <source>
        <dbReference type="Pfam" id="PF00182"/>
    </source>
</evidence>
<dbReference type="PANTHER" id="PTHR22595">
    <property type="entry name" value="CHITINASE-RELATED"/>
    <property type="match status" value="1"/>
</dbReference>
<dbReference type="AlphaFoldDB" id="A0A485KZM9"/>
<dbReference type="Proteomes" id="UP000332933">
    <property type="component" value="Unassembled WGS sequence"/>
</dbReference>
<dbReference type="GO" id="GO:0016998">
    <property type="term" value="P:cell wall macromolecule catabolic process"/>
    <property type="evidence" value="ECO:0007669"/>
    <property type="project" value="InterPro"/>
</dbReference>
<evidence type="ECO:0000256" key="2">
    <source>
        <dbReference type="ARBA" id="ARBA00023157"/>
    </source>
</evidence>
<dbReference type="OrthoDB" id="5985073at2759"/>
<keyword evidence="3" id="KW-0732">Signal</keyword>
<dbReference type="SUPFAM" id="SSF53955">
    <property type="entry name" value="Lysozyme-like"/>
    <property type="match status" value="1"/>
</dbReference>
<gene>
    <name evidence="6" type="primary">Aste57867_13225</name>
    <name evidence="5" type="ORF">As57867_013176</name>
    <name evidence="6" type="ORF">ASTE57867_13225</name>
</gene>
<dbReference type="PANTHER" id="PTHR22595:SF79">
    <property type="entry name" value="CHITINASE 12"/>
    <property type="match status" value="1"/>
</dbReference>
<keyword evidence="1" id="KW-0611">Plant defense</keyword>
<evidence type="ECO:0000256" key="3">
    <source>
        <dbReference type="SAM" id="SignalP"/>
    </source>
</evidence>
<accession>A0A485KZM9</accession>
<proteinExistence type="predicted"/>
<evidence type="ECO:0000313" key="7">
    <source>
        <dbReference type="Proteomes" id="UP000332933"/>
    </source>
</evidence>
<dbReference type="Gene3D" id="3.30.20.10">
    <property type="entry name" value="Endochitinase, domain 2"/>
    <property type="match status" value="1"/>
</dbReference>
<dbReference type="CDD" id="cd00325">
    <property type="entry name" value="chitinase_GH19"/>
    <property type="match status" value="1"/>
</dbReference>